<keyword evidence="6" id="KW-1185">Reference proteome</keyword>
<dbReference type="PROSITE" id="PS00463">
    <property type="entry name" value="ZN2_CY6_FUNGAL_1"/>
    <property type="match status" value="1"/>
</dbReference>
<evidence type="ECO:0000259" key="4">
    <source>
        <dbReference type="PROSITE" id="PS50048"/>
    </source>
</evidence>
<dbReference type="PANTHER" id="PTHR31001:SF40">
    <property type="entry name" value="ZN(II)2CYS6 TRANSCRIPTION FACTOR (EUROFUNG)"/>
    <property type="match status" value="1"/>
</dbReference>
<dbReference type="GO" id="GO:0005634">
    <property type="term" value="C:nucleus"/>
    <property type="evidence" value="ECO:0007669"/>
    <property type="project" value="UniProtKB-SubCell"/>
</dbReference>
<dbReference type="GO" id="GO:0008270">
    <property type="term" value="F:zinc ion binding"/>
    <property type="evidence" value="ECO:0007669"/>
    <property type="project" value="InterPro"/>
</dbReference>
<comment type="caution">
    <text evidence="5">The sequence shown here is derived from an EMBL/GenBank/DDBJ whole genome shotgun (WGS) entry which is preliminary data.</text>
</comment>
<evidence type="ECO:0000256" key="2">
    <source>
        <dbReference type="ARBA" id="ARBA00023242"/>
    </source>
</evidence>
<evidence type="ECO:0000313" key="6">
    <source>
        <dbReference type="Proteomes" id="UP000736672"/>
    </source>
</evidence>
<accession>A0A9P9JRI0</accession>
<organism evidence="5 6">
    <name type="scientific">Fusarium solani</name>
    <name type="common">Filamentous fungus</name>
    <dbReference type="NCBI Taxonomy" id="169388"/>
    <lineage>
        <taxon>Eukaryota</taxon>
        <taxon>Fungi</taxon>
        <taxon>Dikarya</taxon>
        <taxon>Ascomycota</taxon>
        <taxon>Pezizomycotina</taxon>
        <taxon>Sordariomycetes</taxon>
        <taxon>Hypocreomycetidae</taxon>
        <taxon>Hypocreales</taxon>
        <taxon>Nectriaceae</taxon>
        <taxon>Fusarium</taxon>
        <taxon>Fusarium solani species complex</taxon>
    </lineage>
</organism>
<dbReference type="Gene3D" id="4.10.240.10">
    <property type="entry name" value="Zn(2)-C6 fungal-type DNA-binding domain"/>
    <property type="match status" value="1"/>
</dbReference>
<dbReference type="CDD" id="cd12148">
    <property type="entry name" value="fungal_TF_MHR"/>
    <property type="match status" value="1"/>
</dbReference>
<dbReference type="InterPro" id="IPR036864">
    <property type="entry name" value="Zn2-C6_fun-type_DNA-bd_sf"/>
</dbReference>
<keyword evidence="2" id="KW-0539">Nucleus</keyword>
<dbReference type="SMART" id="SM00066">
    <property type="entry name" value="GAL4"/>
    <property type="match status" value="1"/>
</dbReference>
<proteinExistence type="predicted"/>
<dbReference type="Pfam" id="PF00172">
    <property type="entry name" value="Zn_clus"/>
    <property type="match status" value="1"/>
</dbReference>
<comment type="subcellular location">
    <subcellularLocation>
        <location evidence="1">Nucleus</location>
    </subcellularLocation>
</comment>
<feature type="domain" description="Zn(2)-C6 fungal-type" evidence="4">
    <location>
        <begin position="5"/>
        <end position="37"/>
    </location>
</feature>
<dbReference type="EMBL" id="JAGTJS010000026">
    <property type="protein sequence ID" value="KAH7234298.1"/>
    <property type="molecule type" value="Genomic_DNA"/>
</dbReference>
<name>A0A9P9JRI0_FUSSL</name>
<evidence type="ECO:0000256" key="3">
    <source>
        <dbReference type="SAM" id="MobiDB-lite"/>
    </source>
</evidence>
<dbReference type="GO" id="GO:0000981">
    <property type="term" value="F:DNA-binding transcription factor activity, RNA polymerase II-specific"/>
    <property type="evidence" value="ECO:0007669"/>
    <property type="project" value="InterPro"/>
</dbReference>
<dbReference type="SUPFAM" id="SSF57701">
    <property type="entry name" value="Zn2/Cys6 DNA-binding domain"/>
    <property type="match status" value="1"/>
</dbReference>
<dbReference type="InterPro" id="IPR050613">
    <property type="entry name" value="Sec_Metabolite_Reg"/>
</dbReference>
<dbReference type="AlphaFoldDB" id="A0A9P9JRI0"/>
<dbReference type="PROSITE" id="PS50048">
    <property type="entry name" value="ZN2_CY6_FUNGAL_2"/>
    <property type="match status" value="1"/>
</dbReference>
<dbReference type="PANTHER" id="PTHR31001">
    <property type="entry name" value="UNCHARACTERIZED TRANSCRIPTIONAL REGULATORY PROTEIN"/>
    <property type="match status" value="1"/>
</dbReference>
<reference evidence="5" key="1">
    <citation type="journal article" date="2021" name="Nat. Commun.">
        <title>Genetic determinants of endophytism in the Arabidopsis root mycobiome.</title>
        <authorList>
            <person name="Mesny F."/>
            <person name="Miyauchi S."/>
            <person name="Thiergart T."/>
            <person name="Pickel B."/>
            <person name="Atanasova L."/>
            <person name="Karlsson M."/>
            <person name="Huettel B."/>
            <person name="Barry K.W."/>
            <person name="Haridas S."/>
            <person name="Chen C."/>
            <person name="Bauer D."/>
            <person name="Andreopoulos W."/>
            <person name="Pangilinan J."/>
            <person name="LaButti K."/>
            <person name="Riley R."/>
            <person name="Lipzen A."/>
            <person name="Clum A."/>
            <person name="Drula E."/>
            <person name="Henrissat B."/>
            <person name="Kohler A."/>
            <person name="Grigoriev I.V."/>
            <person name="Martin F.M."/>
            <person name="Hacquard S."/>
        </authorList>
    </citation>
    <scope>NUCLEOTIDE SEQUENCE</scope>
    <source>
        <strain evidence="5">FSSC 5 MPI-SDFR-AT-0091</strain>
    </source>
</reference>
<dbReference type="CDD" id="cd00067">
    <property type="entry name" value="GAL4"/>
    <property type="match status" value="1"/>
</dbReference>
<evidence type="ECO:0000313" key="5">
    <source>
        <dbReference type="EMBL" id="KAH7234298.1"/>
    </source>
</evidence>
<feature type="region of interest" description="Disordered" evidence="3">
    <location>
        <begin position="98"/>
        <end position="132"/>
    </location>
</feature>
<dbReference type="OrthoDB" id="5101870at2759"/>
<gene>
    <name evidence="5" type="ORF">B0J15DRAFT_408008</name>
</gene>
<dbReference type="InterPro" id="IPR001138">
    <property type="entry name" value="Zn2Cys6_DnaBD"/>
</dbReference>
<sequence>MRLPSCDPCRQSKLACDHKRPRCTRCLRRGKSDDCVYRSSPFKRTRNATTGRNWSVGGPVVSQNFVSQPPPCTTFPNPGFQGLSSSAMILRAVDKDAQGWTDPHPHQHPNGPSPMMLEGEHSDQHKAGGSGSTIREEGAHILDMFSQFITNGIFKALFDNWSHHDLDGRLGAFLVPRFLETMTSDLGHLGPSADRHSELLRMSQRLIAASRVPLEFHDAMTLREFVDCHVGQNLRWEAVGAMLSLAGIAMCDIRAPHPACATEDERQSLKKCLFHASTLCAQFCESLETLNDVLVIFLYENFLLYSLHLGDQSFQTWRRLNDAINAMFAHGLHQKLDGDLHTPFFLIELRKHIFARVYASDISFAVFLGRPPRVSQRYCIIHRPLDLKADAYEMTGEALEGELAHLDQHEWNTSSEVRLHAVLRWSVTMCKIREEMLEAILGLQVTDRQQLIRTLRIKVENAWNELPEYLTITASDIWARNRPGTVVDSLYLIRLFYLQAVFFIEWTASIHGNVDNDTLYIISSDLLSWVNEAMLRRERLSKLGLSSLAWRAVTCGLPAAATLAKYMIPGSPQPSRKWRDANAFAKVIQDLSVFIRHMDYLHEPGDANYEIFRQAKAVLQRVIATRLDSHTLLEERELQTCPTPIFPPDMLSIDQWVLRPEFW</sequence>
<evidence type="ECO:0000256" key="1">
    <source>
        <dbReference type="ARBA" id="ARBA00004123"/>
    </source>
</evidence>
<protein>
    <recommendedName>
        <fullName evidence="4">Zn(2)-C6 fungal-type domain-containing protein</fullName>
    </recommendedName>
</protein>
<dbReference type="Proteomes" id="UP000736672">
    <property type="component" value="Unassembled WGS sequence"/>
</dbReference>